<protein>
    <submittedName>
        <fullName evidence="1">Uncharacterized protein</fullName>
    </submittedName>
</protein>
<name>A0ACB9P3R5_9MYRT</name>
<keyword evidence="2" id="KW-1185">Reference proteome</keyword>
<dbReference type="Proteomes" id="UP001057402">
    <property type="component" value="Chromosome 7"/>
</dbReference>
<sequence length="409" mass="45209">MYRHQGRSVQAASMKQIPGDQQLLLQGGNGLGDAGLVLSTGTKPRLKWTPDLHERFVEAVNQLGGADKAIPKTVMKLMGISGLTLYHLKSHLQKYRLSKNLHCQANNTNHKICSAPVLEDQTPEPNGPPLAILSIGPQANQCMHFGEALQMQIEVQRRLHEQLEVQRHLQLRIEAQGKDLQMVLEKAQETLGRQNLGSAGLEAAKIQISELSSKVSIQGMNSAFLDLKEQESLCAVTQQLQANQPTDCSMDSCLTSCEVSQKDMEFHENAIALRPCDGGIFLEPKTTDAGTDKVELKWGGETTCERSFPSPVIKDKIRDFLQLSHLSMSIGHGCSSGCPDGSTKTKQYDTTILSNRPETRSDSIGMETDQRAYRNMGCYLEAKLDLNALDGNNTESRRKQYDLNGFSWS</sequence>
<organism evidence="1 2">
    <name type="scientific">Melastoma candidum</name>
    <dbReference type="NCBI Taxonomy" id="119954"/>
    <lineage>
        <taxon>Eukaryota</taxon>
        <taxon>Viridiplantae</taxon>
        <taxon>Streptophyta</taxon>
        <taxon>Embryophyta</taxon>
        <taxon>Tracheophyta</taxon>
        <taxon>Spermatophyta</taxon>
        <taxon>Magnoliopsida</taxon>
        <taxon>eudicotyledons</taxon>
        <taxon>Gunneridae</taxon>
        <taxon>Pentapetalae</taxon>
        <taxon>rosids</taxon>
        <taxon>malvids</taxon>
        <taxon>Myrtales</taxon>
        <taxon>Melastomataceae</taxon>
        <taxon>Melastomatoideae</taxon>
        <taxon>Melastomateae</taxon>
        <taxon>Melastoma</taxon>
    </lineage>
</organism>
<evidence type="ECO:0000313" key="2">
    <source>
        <dbReference type="Proteomes" id="UP001057402"/>
    </source>
</evidence>
<evidence type="ECO:0000313" key="1">
    <source>
        <dbReference type="EMBL" id="KAI4341165.1"/>
    </source>
</evidence>
<comment type="caution">
    <text evidence="1">The sequence shown here is derived from an EMBL/GenBank/DDBJ whole genome shotgun (WGS) entry which is preliminary data.</text>
</comment>
<reference evidence="2" key="1">
    <citation type="journal article" date="2023" name="Front. Plant Sci.">
        <title>Chromosomal-level genome assembly of Melastoma candidum provides insights into trichome evolution.</title>
        <authorList>
            <person name="Zhong Y."/>
            <person name="Wu W."/>
            <person name="Sun C."/>
            <person name="Zou P."/>
            <person name="Liu Y."/>
            <person name="Dai S."/>
            <person name="Zhou R."/>
        </authorList>
    </citation>
    <scope>NUCLEOTIDE SEQUENCE [LARGE SCALE GENOMIC DNA]</scope>
</reference>
<accession>A0ACB9P3R5</accession>
<dbReference type="EMBL" id="CM042886">
    <property type="protein sequence ID" value="KAI4341165.1"/>
    <property type="molecule type" value="Genomic_DNA"/>
</dbReference>
<gene>
    <name evidence="1" type="ORF">MLD38_025923</name>
</gene>
<proteinExistence type="predicted"/>